<keyword evidence="7" id="KW-1185">Reference proteome</keyword>
<sequence>MELRHIRYFLALAEELNFGRAAERLHIAQPPLSRQIQELEEEIGAKLFYRTKRHVELTNAGKVFLNKAYQILDQVEQACVSTRLSSTGAEGEVVIGFSGTVQDLIPVIQKYHELYPHVGITLHQMNTANQIKALNEKRIDIGIVAAPVNSNKIHVRPLTKVCFLATLPEKHPLANKHSINLRDLADETFIMTPKSAGVLYYETFMSIFQMAGFAPKIMIQANDLQSVLALVAAGMGVALTPSSSTPCGGVIQRKVEDINVSLEASIAWRKDNHSEILDKLLKSFFNFFHIEFENIVN</sequence>
<evidence type="ECO:0000256" key="3">
    <source>
        <dbReference type="ARBA" id="ARBA00023125"/>
    </source>
</evidence>
<dbReference type="InterPro" id="IPR005119">
    <property type="entry name" value="LysR_subst-bd"/>
</dbReference>
<keyword evidence="2" id="KW-0805">Transcription regulation</keyword>
<dbReference type="Gene3D" id="3.40.190.10">
    <property type="entry name" value="Periplasmic binding protein-like II"/>
    <property type="match status" value="2"/>
</dbReference>
<comment type="similarity">
    <text evidence="1">Belongs to the LysR transcriptional regulatory family.</text>
</comment>
<dbReference type="EMBL" id="JAESWB010000181">
    <property type="protein sequence ID" value="MBL4953345.1"/>
    <property type="molecule type" value="Genomic_DNA"/>
</dbReference>
<dbReference type="Pfam" id="PF03466">
    <property type="entry name" value="LysR_substrate"/>
    <property type="match status" value="1"/>
</dbReference>
<dbReference type="RefSeq" id="WP_202654596.1">
    <property type="nucleotide sequence ID" value="NZ_JAESWB010000181.1"/>
</dbReference>
<dbReference type="InterPro" id="IPR036388">
    <property type="entry name" value="WH-like_DNA-bd_sf"/>
</dbReference>
<dbReference type="PANTHER" id="PTHR30346">
    <property type="entry name" value="TRANSCRIPTIONAL DUAL REGULATOR HCAR-RELATED"/>
    <property type="match status" value="1"/>
</dbReference>
<proteinExistence type="inferred from homology"/>
<reference evidence="6 7" key="1">
    <citation type="submission" date="2021-01" db="EMBL/GenBank/DDBJ databases">
        <title>Genome public.</title>
        <authorList>
            <person name="Liu C."/>
            <person name="Sun Q."/>
        </authorList>
    </citation>
    <scope>NUCLEOTIDE SEQUENCE [LARGE SCALE GENOMIC DNA]</scope>
    <source>
        <strain evidence="6 7">YIM B02564</strain>
    </source>
</reference>
<name>A0ABS1TPV8_9BACI</name>
<evidence type="ECO:0000313" key="6">
    <source>
        <dbReference type="EMBL" id="MBL4953345.1"/>
    </source>
</evidence>
<dbReference type="InterPro" id="IPR000847">
    <property type="entry name" value="LysR_HTH_N"/>
</dbReference>
<dbReference type="InterPro" id="IPR036390">
    <property type="entry name" value="WH_DNA-bd_sf"/>
</dbReference>
<dbReference type="Gene3D" id="1.10.10.10">
    <property type="entry name" value="Winged helix-like DNA-binding domain superfamily/Winged helix DNA-binding domain"/>
    <property type="match status" value="1"/>
</dbReference>
<organism evidence="6 7">
    <name type="scientific">Neobacillus paridis</name>
    <dbReference type="NCBI Taxonomy" id="2803862"/>
    <lineage>
        <taxon>Bacteria</taxon>
        <taxon>Bacillati</taxon>
        <taxon>Bacillota</taxon>
        <taxon>Bacilli</taxon>
        <taxon>Bacillales</taxon>
        <taxon>Bacillaceae</taxon>
        <taxon>Neobacillus</taxon>
    </lineage>
</organism>
<evidence type="ECO:0000256" key="2">
    <source>
        <dbReference type="ARBA" id="ARBA00023015"/>
    </source>
</evidence>
<dbReference type="PROSITE" id="PS50931">
    <property type="entry name" value="HTH_LYSR"/>
    <property type="match status" value="1"/>
</dbReference>
<dbReference type="CDD" id="cd08414">
    <property type="entry name" value="PBP2_LTTR_aromatics_like"/>
    <property type="match status" value="1"/>
</dbReference>
<dbReference type="SUPFAM" id="SSF53850">
    <property type="entry name" value="Periplasmic binding protein-like II"/>
    <property type="match status" value="1"/>
</dbReference>
<feature type="domain" description="HTH lysR-type" evidence="5">
    <location>
        <begin position="1"/>
        <end position="58"/>
    </location>
</feature>
<accession>A0ABS1TPV8</accession>
<dbReference type="PANTHER" id="PTHR30346:SF0">
    <property type="entry name" value="HCA OPERON TRANSCRIPTIONAL ACTIVATOR HCAR"/>
    <property type="match status" value="1"/>
</dbReference>
<keyword evidence="3" id="KW-0238">DNA-binding</keyword>
<comment type="caution">
    <text evidence="6">The sequence shown here is derived from an EMBL/GenBank/DDBJ whole genome shotgun (WGS) entry which is preliminary data.</text>
</comment>
<evidence type="ECO:0000256" key="1">
    <source>
        <dbReference type="ARBA" id="ARBA00009437"/>
    </source>
</evidence>
<protein>
    <submittedName>
        <fullName evidence="6">LysR family transcriptional regulator</fullName>
    </submittedName>
</protein>
<dbReference type="PRINTS" id="PR00039">
    <property type="entry name" value="HTHLYSR"/>
</dbReference>
<evidence type="ECO:0000259" key="5">
    <source>
        <dbReference type="PROSITE" id="PS50931"/>
    </source>
</evidence>
<evidence type="ECO:0000313" key="7">
    <source>
        <dbReference type="Proteomes" id="UP000623967"/>
    </source>
</evidence>
<dbReference type="SUPFAM" id="SSF46785">
    <property type="entry name" value="Winged helix' DNA-binding domain"/>
    <property type="match status" value="1"/>
</dbReference>
<keyword evidence="4" id="KW-0804">Transcription</keyword>
<gene>
    <name evidence="6" type="ORF">JK635_14115</name>
</gene>
<dbReference type="Proteomes" id="UP000623967">
    <property type="component" value="Unassembled WGS sequence"/>
</dbReference>
<dbReference type="Pfam" id="PF00126">
    <property type="entry name" value="HTH_1"/>
    <property type="match status" value="1"/>
</dbReference>
<evidence type="ECO:0000256" key="4">
    <source>
        <dbReference type="ARBA" id="ARBA00023163"/>
    </source>
</evidence>